<sequence>MQHFAFAVVLYKKITMKRFSYFTVFAFAITMLTSCQLIGDIFKAGVWSGVILVVVVIAVIIWIIAKVAGGGKR</sequence>
<dbReference type="EMBL" id="JJMU01000022">
    <property type="protein sequence ID" value="KGE14820.1"/>
    <property type="molecule type" value="Genomic_DNA"/>
</dbReference>
<feature type="transmembrane region" description="Helical" evidence="1">
    <location>
        <begin position="21"/>
        <end position="39"/>
    </location>
</feature>
<accession>A0A0B8T9V7</accession>
<dbReference type="Proteomes" id="UP000031802">
    <property type="component" value="Unassembled WGS sequence"/>
</dbReference>
<proteinExistence type="predicted"/>
<dbReference type="PATRIC" id="fig|1229276.3.peg.1365"/>
<protein>
    <recommendedName>
        <fullName evidence="4">Phosphatidate cytidylyltransferase</fullName>
    </recommendedName>
</protein>
<name>A0A0B8T9V7_9SPHI</name>
<gene>
    <name evidence="2" type="ORF">DI53_1320</name>
</gene>
<reference evidence="2 3" key="2">
    <citation type="journal article" date="2015" name="PLoS ONE">
        <title>Whole-Genome Optical Mapping and Finished Genome Sequence of Sphingobacterium deserti sp. nov., a New Species Isolated from the Western Desert of China.</title>
        <authorList>
            <person name="Teng C."/>
            <person name="Zhou Z."/>
            <person name="Molnar I."/>
            <person name="Li X."/>
            <person name="Tang R."/>
            <person name="Chen M."/>
            <person name="Wang L."/>
            <person name="Su S."/>
            <person name="Zhang W."/>
            <person name="Lin M."/>
        </authorList>
    </citation>
    <scope>NUCLEOTIDE SEQUENCE [LARGE SCALE GENOMIC DNA]</scope>
    <source>
        <strain evidence="3">ACCC05744</strain>
    </source>
</reference>
<evidence type="ECO:0008006" key="4">
    <source>
        <dbReference type="Google" id="ProtNLM"/>
    </source>
</evidence>
<keyword evidence="1" id="KW-0472">Membrane</keyword>
<dbReference type="AlphaFoldDB" id="A0A0B8T9V7"/>
<dbReference type="eggNOG" id="ENOG5030WWA">
    <property type="taxonomic scope" value="Bacteria"/>
</dbReference>
<evidence type="ECO:0000256" key="1">
    <source>
        <dbReference type="SAM" id="Phobius"/>
    </source>
</evidence>
<keyword evidence="1" id="KW-0812">Transmembrane</keyword>
<evidence type="ECO:0000313" key="3">
    <source>
        <dbReference type="Proteomes" id="UP000031802"/>
    </source>
</evidence>
<comment type="caution">
    <text evidence="2">The sequence shown here is derived from an EMBL/GenBank/DDBJ whole genome shotgun (WGS) entry which is preliminary data.</text>
</comment>
<reference evidence="3" key="1">
    <citation type="submission" date="2014-04" db="EMBL/GenBank/DDBJ databases">
        <title>Whole-Genome optical mapping and complete genome sequence of Sphingobacterium deserti sp. nov., a new spaces isolated from desert in the west of China.</title>
        <authorList>
            <person name="Teng C."/>
            <person name="Zhou Z."/>
            <person name="Li X."/>
            <person name="Chen M."/>
            <person name="Lin M."/>
            <person name="Wang L."/>
            <person name="Su S."/>
            <person name="Zhang C."/>
            <person name="Zhang W."/>
        </authorList>
    </citation>
    <scope>NUCLEOTIDE SEQUENCE [LARGE SCALE GENOMIC DNA]</scope>
    <source>
        <strain evidence="3">ACCC05744</strain>
    </source>
</reference>
<dbReference type="STRING" id="1229276.DI53_1320"/>
<organism evidence="2 3">
    <name type="scientific">Sphingobacterium deserti</name>
    <dbReference type="NCBI Taxonomy" id="1229276"/>
    <lineage>
        <taxon>Bacteria</taxon>
        <taxon>Pseudomonadati</taxon>
        <taxon>Bacteroidota</taxon>
        <taxon>Sphingobacteriia</taxon>
        <taxon>Sphingobacteriales</taxon>
        <taxon>Sphingobacteriaceae</taxon>
        <taxon>Sphingobacterium</taxon>
    </lineage>
</organism>
<keyword evidence="3" id="KW-1185">Reference proteome</keyword>
<evidence type="ECO:0000313" key="2">
    <source>
        <dbReference type="EMBL" id="KGE14820.1"/>
    </source>
</evidence>
<feature type="transmembrane region" description="Helical" evidence="1">
    <location>
        <begin position="45"/>
        <end position="65"/>
    </location>
</feature>
<keyword evidence="1" id="KW-1133">Transmembrane helix</keyword>